<dbReference type="EMBL" id="WEZT01000046">
    <property type="protein sequence ID" value="MYV06432.1"/>
    <property type="molecule type" value="Genomic_DNA"/>
</dbReference>
<protein>
    <submittedName>
        <fullName evidence="2">DUF4422 domain-containing protein</fullName>
    </submittedName>
</protein>
<reference evidence="2 3" key="1">
    <citation type="journal article" date="2019" name="Appl. Environ. Microbiol.">
        <title>Genetic determinants of hydroxycinnamic acid metabolism in heterofermentative lactobacilli.</title>
        <authorList>
            <person name="Gaur G."/>
            <person name="Oh J.H."/>
            <person name="Filannino P."/>
            <person name="Gobbetti M."/>
            <person name="van Pijkeren J.P."/>
            <person name="Ganzle M.G."/>
        </authorList>
    </citation>
    <scope>NUCLEOTIDE SEQUENCE [LARGE SCALE GENOMIC DNA]</scope>
    <source>
        <strain evidence="2 3">FUA3583</strain>
    </source>
</reference>
<dbReference type="AlphaFoldDB" id="A0A7C9N8T5"/>
<accession>A0A7C9N8T5</accession>
<organism evidence="2 3">
    <name type="scientific">Furfurilactobacillus rossiae</name>
    <dbReference type="NCBI Taxonomy" id="231049"/>
    <lineage>
        <taxon>Bacteria</taxon>
        <taxon>Bacillati</taxon>
        <taxon>Bacillota</taxon>
        <taxon>Bacilli</taxon>
        <taxon>Lactobacillales</taxon>
        <taxon>Lactobacillaceae</taxon>
        <taxon>Furfurilactobacillus</taxon>
    </lineage>
</organism>
<comment type="caution">
    <text evidence="2">The sequence shown here is derived from an EMBL/GenBank/DDBJ whole genome shotgun (WGS) entry which is preliminary data.</text>
</comment>
<dbReference type="InterPro" id="IPR025536">
    <property type="entry name" value="DUF4422"/>
</dbReference>
<feature type="domain" description="DUF4422" evidence="1">
    <location>
        <begin position="4"/>
        <end position="219"/>
    </location>
</feature>
<evidence type="ECO:0000313" key="3">
    <source>
        <dbReference type="Proteomes" id="UP000480570"/>
    </source>
</evidence>
<evidence type="ECO:0000259" key="1">
    <source>
        <dbReference type="Pfam" id="PF14393"/>
    </source>
</evidence>
<gene>
    <name evidence="2" type="ORF">GB992_11500</name>
</gene>
<dbReference type="Proteomes" id="UP000480570">
    <property type="component" value="Unassembled WGS sequence"/>
</dbReference>
<dbReference type="Pfam" id="PF14393">
    <property type="entry name" value="DUF4422"/>
    <property type="match status" value="1"/>
</dbReference>
<evidence type="ECO:0000313" key="2">
    <source>
        <dbReference type="EMBL" id="MYV06432.1"/>
    </source>
</evidence>
<name>A0A7C9N8T5_9LACO</name>
<sequence length="255" mass="30114">MKTKIIVATHKNYEMPENTELYLPVFVGKSLHPDVNHTFQGDNTGDNISLKNSSYNELTALYWAWKNVDADAIGLVHYRRYLSLKRSKSLTAILNQKQVDQLFEQVDVILPKKRNYIIESNYSHYIHAHHKEPLDLTRDIIESDYPKYLQAFDKVMKRSSTHMFNMFVMKSKWLDLYCTWLFDILGKLEKRVDVTDYDTYEGRVYGFISELLLDVWLDTLKPQVAEVNYVHMESEHWLKKGTAFIARKINPQVRK</sequence>
<proteinExistence type="predicted"/>